<feature type="signal peptide" evidence="2">
    <location>
        <begin position="1"/>
        <end position="20"/>
    </location>
</feature>
<keyword evidence="4" id="KW-1185">Reference proteome</keyword>
<evidence type="ECO:0000256" key="1">
    <source>
        <dbReference type="SAM" id="MobiDB-lite"/>
    </source>
</evidence>
<feature type="region of interest" description="Disordered" evidence="1">
    <location>
        <begin position="486"/>
        <end position="537"/>
    </location>
</feature>
<evidence type="ECO:0000313" key="3">
    <source>
        <dbReference type="EMBL" id="KAG7348740.1"/>
    </source>
</evidence>
<dbReference type="AlphaFoldDB" id="A0A9K3KRX2"/>
<feature type="chain" id="PRO_5039911932" evidence="2">
    <location>
        <begin position="21"/>
        <end position="561"/>
    </location>
</feature>
<evidence type="ECO:0000256" key="2">
    <source>
        <dbReference type="SAM" id="SignalP"/>
    </source>
</evidence>
<gene>
    <name evidence="3" type="ORF">IV203_011337</name>
</gene>
<evidence type="ECO:0000313" key="4">
    <source>
        <dbReference type="Proteomes" id="UP000693970"/>
    </source>
</evidence>
<name>A0A9K3KRX2_9STRA</name>
<dbReference type="Proteomes" id="UP000693970">
    <property type="component" value="Unassembled WGS sequence"/>
</dbReference>
<feature type="compositionally biased region" description="Low complexity" evidence="1">
    <location>
        <begin position="491"/>
        <end position="502"/>
    </location>
</feature>
<dbReference type="EMBL" id="JAGRRH010000019">
    <property type="protein sequence ID" value="KAG7348740.1"/>
    <property type="molecule type" value="Genomic_DNA"/>
</dbReference>
<accession>A0A9K3KRX2</accession>
<dbReference type="OrthoDB" id="526868at2759"/>
<reference evidence="3" key="2">
    <citation type="submission" date="2021-04" db="EMBL/GenBank/DDBJ databases">
        <authorList>
            <person name="Podell S."/>
        </authorList>
    </citation>
    <scope>NUCLEOTIDE SEQUENCE</scope>
    <source>
        <strain evidence="3">Hildebrandi</strain>
    </source>
</reference>
<proteinExistence type="predicted"/>
<comment type="caution">
    <text evidence="3">The sequence shown here is derived from an EMBL/GenBank/DDBJ whole genome shotgun (WGS) entry which is preliminary data.</text>
</comment>
<organism evidence="3 4">
    <name type="scientific">Nitzschia inconspicua</name>
    <dbReference type="NCBI Taxonomy" id="303405"/>
    <lineage>
        <taxon>Eukaryota</taxon>
        <taxon>Sar</taxon>
        <taxon>Stramenopiles</taxon>
        <taxon>Ochrophyta</taxon>
        <taxon>Bacillariophyta</taxon>
        <taxon>Bacillariophyceae</taxon>
        <taxon>Bacillariophycidae</taxon>
        <taxon>Bacillariales</taxon>
        <taxon>Bacillariaceae</taxon>
        <taxon>Nitzschia</taxon>
    </lineage>
</organism>
<protein>
    <submittedName>
        <fullName evidence="3">Uncharacterized protein</fullName>
    </submittedName>
</protein>
<sequence>MLLLSLVVVYLSVVVVHVQAVDLFAPEWVIPNNELPYPSMTAMVGDTLTFRWTEGVHDVHIHPSHTCDDTEGSIEIASTDDNPTTYTFVEADGSPDGTVHTFVCQVGTHCQRGMYMNVTVFSSDATSPGDEPPTTETEAPTDTTTTTTTTIPPTGPANVTCYVCGNEDDIPVLGDTVVELPSSDGDFLSLSCQQVYDDGLVGRIPQGDICDFVSLVIQAQCGCAPAGFTCSVCGTNFQVTNPDVEVTLPSDPDTIYTCAELEAAGDVGALSPGQCIEAESIIQSDCGCAPIGGFAACSICGDGRESFRPEAEITLDDDATTTTSTTCGDVQDLGFNGTFSPARCVELQLAASAACSCAPVGYTCNICGDGESVTSPETNITVSIFPEVVNCGAMETAGLDGTITPTECAAIGSVAAVACGCAPNDFTCSICGDGMVPTDRNATFIPGEVLTCGEAQELAESGALSPNKCGLYQPLALLRCGCDDDDDDDSSTTISDPPADGGSPPPAVGGDTPSESPVGSGGAETPIQPPSGTRLDDQMSSLSTVILLSLASLSSMWVLVV</sequence>
<reference evidence="3" key="1">
    <citation type="journal article" date="2021" name="Sci. Rep.">
        <title>Diploid genomic architecture of Nitzschia inconspicua, an elite biomass production diatom.</title>
        <authorList>
            <person name="Oliver A."/>
            <person name="Podell S."/>
            <person name="Pinowska A."/>
            <person name="Traller J.C."/>
            <person name="Smith S.R."/>
            <person name="McClure R."/>
            <person name="Beliaev A."/>
            <person name="Bohutskyi P."/>
            <person name="Hill E.A."/>
            <person name="Rabines A."/>
            <person name="Zheng H."/>
            <person name="Allen L.Z."/>
            <person name="Kuo A."/>
            <person name="Grigoriev I.V."/>
            <person name="Allen A.E."/>
            <person name="Hazlebeck D."/>
            <person name="Allen E.E."/>
        </authorList>
    </citation>
    <scope>NUCLEOTIDE SEQUENCE</scope>
    <source>
        <strain evidence="3">Hildebrandi</strain>
    </source>
</reference>
<feature type="compositionally biased region" description="Low complexity" evidence="1">
    <location>
        <begin position="128"/>
        <end position="152"/>
    </location>
</feature>
<keyword evidence="2" id="KW-0732">Signal</keyword>
<feature type="region of interest" description="Disordered" evidence="1">
    <location>
        <begin position="122"/>
        <end position="152"/>
    </location>
</feature>